<keyword evidence="3" id="KW-1185">Reference proteome</keyword>
<feature type="region of interest" description="Disordered" evidence="1">
    <location>
        <begin position="23"/>
        <end position="63"/>
    </location>
</feature>
<organism evidence="2 3">
    <name type="scientific">Lunasporangiospora selenospora</name>
    <dbReference type="NCBI Taxonomy" id="979761"/>
    <lineage>
        <taxon>Eukaryota</taxon>
        <taxon>Fungi</taxon>
        <taxon>Fungi incertae sedis</taxon>
        <taxon>Mucoromycota</taxon>
        <taxon>Mortierellomycotina</taxon>
        <taxon>Mortierellomycetes</taxon>
        <taxon>Mortierellales</taxon>
        <taxon>Mortierellaceae</taxon>
        <taxon>Lunasporangiospora</taxon>
    </lineage>
</organism>
<proteinExistence type="predicted"/>
<dbReference type="AlphaFoldDB" id="A0A9P6FNJ6"/>
<comment type="caution">
    <text evidence="2">The sequence shown here is derived from an EMBL/GenBank/DDBJ whole genome shotgun (WGS) entry which is preliminary data.</text>
</comment>
<feature type="region of interest" description="Disordered" evidence="1">
    <location>
        <begin position="296"/>
        <end position="318"/>
    </location>
</feature>
<protein>
    <submittedName>
        <fullName evidence="2">Uncharacterized protein</fullName>
    </submittedName>
</protein>
<accession>A0A9P6FNJ6</accession>
<feature type="region of interest" description="Disordered" evidence="1">
    <location>
        <begin position="147"/>
        <end position="251"/>
    </location>
</feature>
<feature type="compositionally biased region" description="Basic and acidic residues" evidence="1">
    <location>
        <begin position="168"/>
        <end position="178"/>
    </location>
</feature>
<dbReference type="EMBL" id="JAABOA010003171">
    <property type="protein sequence ID" value="KAF9578958.1"/>
    <property type="molecule type" value="Genomic_DNA"/>
</dbReference>
<reference evidence="2" key="1">
    <citation type="journal article" date="2020" name="Fungal Divers.">
        <title>Resolving the Mortierellaceae phylogeny through synthesis of multi-gene phylogenetics and phylogenomics.</title>
        <authorList>
            <person name="Vandepol N."/>
            <person name="Liber J."/>
            <person name="Desiro A."/>
            <person name="Na H."/>
            <person name="Kennedy M."/>
            <person name="Barry K."/>
            <person name="Grigoriev I.V."/>
            <person name="Miller A.N."/>
            <person name="O'Donnell K."/>
            <person name="Stajich J.E."/>
            <person name="Bonito G."/>
        </authorList>
    </citation>
    <scope>NUCLEOTIDE SEQUENCE</scope>
    <source>
        <strain evidence="2">KOD1015</strain>
    </source>
</reference>
<evidence type="ECO:0000256" key="1">
    <source>
        <dbReference type="SAM" id="MobiDB-lite"/>
    </source>
</evidence>
<evidence type="ECO:0000313" key="2">
    <source>
        <dbReference type="EMBL" id="KAF9578958.1"/>
    </source>
</evidence>
<evidence type="ECO:0000313" key="3">
    <source>
        <dbReference type="Proteomes" id="UP000780801"/>
    </source>
</evidence>
<name>A0A9P6FNJ6_9FUNG</name>
<feature type="compositionally biased region" description="Basic and acidic residues" evidence="1">
    <location>
        <begin position="216"/>
        <end position="226"/>
    </location>
</feature>
<sequence length="389" mass="44488">MTQVVGQDQTTLNYGAGAGVAANGNSGGLGTGATGADSSSRMWHQRPRANRGAGGRGAGSSGIESVAENRRVPNIMRQTPAEIKSELIRVMLEPIFEVFGPIAVRKAIDRIPNDCWWPLDPDVRAMIDVTARKRMVHIALEMKRQQKLQQQMQRQQRLEQQRQQQRNKGRETKSEKTQQKRQQSPTEVESKEKESEKEKVVKVTTQDPSSQQQQQREQKEKMRQEEIGLDPEMEALRRQNSRHRSESQSRRSVLLDRLVRRSVVSSSGVDDLFDFTGETQGINSDSGNDELVEKDNTPEIPTADHLPKEEGPHWRRVRKRASAPWRSVQRWMTRQRSEPMMEPNIDFMSEVEVEERFGIVIEGENESSDLSVSKSIFRKMRRSTMMVEK</sequence>
<dbReference type="Proteomes" id="UP000780801">
    <property type="component" value="Unassembled WGS sequence"/>
</dbReference>
<feature type="compositionally biased region" description="Basic and acidic residues" evidence="1">
    <location>
        <begin position="188"/>
        <end position="201"/>
    </location>
</feature>
<gene>
    <name evidence="2" type="ORF">BGW38_004994</name>
</gene>